<gene>
    <name evidence="1" type="ORF">Sangu_0174000</name>
</gene>
<proteinExistence type="predicted"/>
<reference evidence="1" key="2">
    <citation type="journal article" date="2024" name="Plant">
        <title>Genomic evolution and insights into agronomic trait innovations of Sesamum species.</title>
        <authorList>
            <person name="Miao H."/>
            <person name="Wang L."/>
            <person name="Qu L."/>
            <person name="Liu H."/>
            <person name="Sun Y."/>
            <person name="Le M."/>
            <person name="Wang Q."/>
            <person name="Wei S."/>
            <person name="Zheng Y."/>
            <person name="Lin W."/>
            <person name="Duan Y."/>
            <person name="Cao H."/>
            <person name="Xiong S."/>
            <person name="Wang X."/>
            <person name="Wei L."/>
            <person name="Li C."/>
            <person name="Ma Q."/>
            <person name="Ju M."/>
            <person name="Zhao R."/>
            <person name="Li G."/>
            <person name="Mu C."/>
            <person name="Tian Q."/>
            <person name="Mei H."/>
            <person name="Zhang T."/>
            <person name="Gao T."/>
            <person name="Zhang H."/>
        </authorList>
    </citation>
    <scope>NUCLEOTIDE SEQUENCE</scope>
    <source>
        <strain evidence="1">G01</strain>
    </source>
</reference>
<name>A0AAW2RLU0_9LAMI</name>
<accession>A0AAW2RLU0</accession>
<protein>
    <submittedName>
        <fullName evidence="1">Uncharacterized protein</fullName>
    </submittedName>
</protein>
<dbReference type="PANTHER" id="PTHR34665:SF4">
    <property type="entry name" value="DUF3741 DOMAIN-CONTAINING PROTEIN"/>
    <property type="match status" value="1"/>
</dbReference>
<evidence type="ECO:0000313" key="1">
    <source>
        <dbReference type="EMBL" id="KAL0381097.1"/>
    </source>
</evidence>
<organism evidence="1">
    <name type="scientific">Sesamum angustifolium</name>
    <dbReference type="NCBI Taxonomy" id="2727405"/>
    <lineage>
        <taxon>Eukaryota</taxon>
        <taxon>Viridiplantae</taxon>
        <taxon>Streptophyta</taxon>
        <taxon>Embryophyta</taxon>
        <taxon>Tracheophyta</taxon>
        <taxon>Spermatophyta</taxon>
        <taxon>Magnoliopsida</taxon>
        <taxon>eudicotyledons</taxon>
        <taxon>Gunneridae</taxon>
        <taxon>Pentapetalae</taxon>
        <taxon>asterids</taxon>
        <taxon>lamiids</taxon>
        <taxon>Lamiales</taxon>
        <taxon>Pedaliaceae</taxon>
        <taxon>Sesamum</taxon>
    </lineage>
</organism>
<dbReference type="PANTHER" id="PTHR34665">
    <property type="entry name" value="DUF3741 DOMAIN-CONTAINING PROTEIN"/>
    <property type="match status" value="1"/>
</dbReference>
<dbReference type="AlphaFoldDB" id="A0AAW2RLU0"/>
<sequence>MPFSTFNNLMAKTKQNKTLVSDDGSNLVKSAAWAWYQHGYDHTNGRSSVREYDILRHKFEPKPSRYKLEAWRNMQESVLESHSTISSPKCTIRRASNSLLDNYEIERISEQLDYYIESSHAKYSGGSPGSMAEETAAEVKSKGSVQKKKVGKGFWLRSHAPLCGSSRDDVVEGKRLEYLRRSRPGKAGVAVVEVVGCRPLRWRIHV</sequence>
<dbReference type="EMBL" id="JACGWK010000001">
    <property type="protein sequence ID" value="KAL0381097.1"/>
    <property type="molecule type" value="Genomic_DNA"/>
</dbReference>
<comment type="caution">
    <text evidence="1">The sequence shown here is derived from an EMBL/GenBank/DDBJ whole genome shotgun (WGS) entry which is preliminary data.</text>
</comment>
<reference evidence="1" key="1">
    <citation type="submission" date="2020-06" db="EMBL/GenBank/DDBJ databases">
        <authorList>
            <person name="Li T."/>
            <person name="Hu X."/>
            <person name="Zhang T."/>
            <person name="Song X."/>
            <person name="Zhang H."/>
            <person name="Dai N."/>
            <person name="Sheng W."/>
            <person name="Hou X."/>
            <person name="Wei L."/>
        </authorList>
    </citation>
    <scope>NUCLEOTIDE SEQUENCE</scope>
    <source>
        <strain evidence="1">G01</strain>
        <tissue evidence="1">Leaf</tissue>
    </source>
</reference>